<dbReference type="GO" id="GO:0005737">
    <property type="term" value="C:cytoplasm"/>
    <property type="evidence" value="ECO:0007669"/>
    <property type="project" value="UniProtKB-SubCell"/>
</dbReference>
<comment type="similarity">
    <text evidence="5 6">Belongs to the XseA family.</text>
</comment>
<evidence type="ECO:0000313" key="9">
    <source>
        <dbReference type="EMBL" id="PWC08489.1"/>
    </source>
</evidence>
<feature type="domain" description="Exonuclease VII large subunit C-terminal" evidence="7">
    <location>
        <begin position="128"/>
        <end position="339"/>
    </location>
</feature>
<name>A0A2U1THW8_9MICO</name>
<dbReference type="PANTHER" id="PTHR30008:SF0">
    <property type="entry name" value="EXODEOXYRIBONUCLEASE 7 LARGE SUBUNIT"/>
    <property type="match status" value="1"/>
</dbReference>
<dbReference type="GO" id="GO:0003676">
    <property type="term" value="F:nucleic acid binding"/>
    <property type="evidence" value="ECO:0007669"/>
    <property type="project" value="InterPro"/>
</dbReference>
<feature type="domain" description="OB-fold nucleic acid binding" evidence="8">
    <location>
        <begin position="14"/>
        <end position="104"/>
    </location>
</feature>
<evidence type="ECO:0000259" key="8">
    <source>
        <dbReference type="Pfam" id="PF13742"/>
    </source>
</evidence>
<gene>
    <name evidence="5" type="primary">xseA</name>
    <name evidence="9" type="ORF">DF223_03955</name>
</gene>
<dbReference type="Pfam" id="PF02601">
    <property type="entry name" value="Exonuc_VII_L"/>
    <property type="match status" value="1"/>
</dbReference>
<comment type="function">
    <text evidence="5">Bidirectionally degrades single-stranded DNA into large acid-insoluble oligonucleotides, which are then degraded further into small acid-soluble oligonucleotides.</text>
</comment>
<dbReference type="InterPro" id="IPR025824">
    <property type="entry name" value="OB-fold_nuc-bd_dom"/>
</dbReference>
<dbReference type="HAMAP" id="MF_00378">
    <property type="entry name" value="Exonuc_7_L"/>
    <property type="match status" value="1"/>
</dbReference>
<comment type="catalytic activity">
    <reaction evidence="5 6">
        <text>Exonucleolytic cleavage in either 5'- to 3'- or 3'- to 5'-direction to yield nucleoside 5'-phosphates.</text>
        <dbReference type="EC" id="3.1.11.6"/>
    </reaction>
</comment>
<dbReference type="GO" id="GO:0009318">
    <property type="term" value="C:exodeoxyribonuclease VII complex"/>
    <property type="evidence" value="ECO:0007669"/>
    <property type="project" value="UniProtKB-UniRule"/>
</dbReference>
<reference evidence="10" key="1">
    <citation type="submission" date="2018-04" db="EMBL/GenBank/DDBJ databases">
        <authorList>
            <person name="Liu S."/>
            <person name="Wang Z."/>
            <person name="Li J."/>
        </authorList>
    </citation>
    <scope>NUCLEOTIDE SEQUENCE [LARGE SCALE GENOMIC DNA]</scope>
    <source>
        <strain evidence="10">622</strain>
    </source>
</reference>
<dbReference type="GO" id="GO:0008855">
    <property type="term" value="F:exodeoxyribonuclease VII activity"/>
    <property type="evidence" value="ECO:0007669"/>
    <property type="project" value="UniProtKB-UniRule"/>
</dbReference>
<evidence type="ECO:0000256" key="5">
    <source>
        <dbReference type="HAMAP-Rule" id="MF_00378"/>
    </source>
</evidence>
<keyword evidence="1 5" id="KW-0963">Cytoplasm</keyword>
<evidence type="ECO:0000256" key="1">
    <source>
        <dbReference type="ARBA" id="ARBA00022490"/>
    </source>
</evidence>
<comment type="subcellular location">
    <subcellularLocation>
        <location evidence="5 6">Cytoplasm</location>
    </subcellularLocation>
</comment>
<comment type="subunit">
    <text evidence="5">Heterooligomer composed of large and small subunits.</text>
</comment>
<dbReference type="EMBL" id="QEFB01000001">
    <property type="protein sequence ID" value="PWC08489.1"/>
    <property type="molecule type" value="Genomic_DNA"/>
</dbReference>
<evidence type="ECO:0000313" key="10">
    <source>
        <dbReference type="Proteomes" id="UP000244962"/>
    </source>
</evidence>
<comment type="caution">
    <text evidence="9">The sequence shown here is derived from an EMBL/GenBank/DDBJ whole genome shotgun (WGS) entry which is preliminary data.</text>
</comment>
<keyword evidence="2 5" id="KW-0540">Nuclease</keyword>
<dbReference type="NCBIfam" id="TIGR00237">
    <property type="entry name" value="xseA"/>
    <property type="match status" value="1"/>
</dbReference>
<evidence type="ECO:0000256" key="4">
    <source>
        <dbReference type="ARBA" id="ARBA00022839"/>
    </source>
</evidence>
<dbReference type="InterPro" id="IPR003753">
    <property type="entry name" value="Exonuc_VII_L"/>
</dbReference>
<keyword evidence="3 5" id="KW-0378">Hydrolase</keyword>
<evidence type="ECO:0000256" key="3">
    <source>
        <dbReference type="ARBA" id="ARBA00022801"/>
    </source>
</evidence>
<dbReference type="InterPro" id="IPR020579">
    <property type="entry name" value="Exonuc_VII_lsu_C"/>
</dbReference>
<dbReference type="Pfam" id="PF13742">
    <property type="entry name" value="tRNA_anti_2"/>
    <property type="match status" value="1"/>
</dbReference>
<organism evidence="9 10">
    <name type="scientific">Mycetocola zhujimingii</name>
    <dbReference type="NCBI Taxonomy" id="2079792"/>
    <lineage>
        <taxon>Bacteria</taxon>
        <taxon>Bacillati</taxon>
        <taxon>Actinomycetota</taxon>
        <taxon>Actinomycetes</taxon>
        <taxon>Micrococcales</taxon>
        <taxon>Microbacteriaceae</taxon>
        <taxon>Mycetocola</taxon>
    </lineage>
</organism>
<keyword evidence="10" id="KW-1185">Reference proteome</keyword>
<dbReference type="Proteomes" id="UP000244962">
    <property type="component" value="Unassembled WGS sequence"/>
</dbReference>
<dbReference type="GO" id="GO:0006308">
    <property type="term" value="P:DNA catabolic process"/>
    <property type="evidence" value="ECO:0007669"/>
    <property type="project" value="UniProtKB-UniRule"/>
</dbReference>
<evidence type="ECO:0000259" key="7">
    <source>
        <dbReference type="Pfam" id="PF02601"/>
    </source>
</evidence>
<proteinExistence type="inferred from homology"/>
<dbReference type="RefSeq" id="WP_108962223.1">
    <property type="nucleotide sequence ID" value="NZ_QEFB01000001.1"/>
</dbReference>
<protein>
    <recommendedName>
        <fullName evidence="5">Exodeoxyribonuclease 7 large subunit</fullName>
        <ecNumber evidence="5">3.1.11.6</ecNumber>
    </recommendedName>
    <alternativeName>
        <fullName evidence="5">Exodeoxyribonuclease VII large subunit</fullName>
        <shortName evidence="5">Exonuclease VII large subunit</shortName>
    </alternativeName>
</protein>
<dbReference type="EC" id="3.1.11.6" evidence="5"/>
<dbReference type="AlphaFoldDB" id="A0A2U1THW8"/>
<keyword evidence="4 5" id="KW-0269">Exonuclease</keyword>
<dbReference type="PANTHER" id="PTHR30008">
    <property type="entry name" value="EXODEOXYRIBONUCLEASE 7 LARGE SUBUNIT"/>
    <property type="match status" value="1"/>
</dbReference>
<accession>A0A2U1THW8</accession>
<evidence type="ECO:0000256" key="6">
    <source>
        <dbReference type="RuleBase" id="RU004355"/>
    </source>
</evidence>
<dbReference type="CDD" id="cd04489">
    <property type="entry name" value="ExoVII_LU_OBF"/>
    <property type="match status" value="1"/>
</dbReference>
<evidence type="ECO:0000256" key="2">
    <source>
        <dbReference type="ARBA" id="ARBA00022722"/>
    </source>
</evidence>
<sequence>MSTEPATAEKPWPVGLLSSKIRDYIDRLGTVWVEGEISQWGISGGNIYGKLKDVDGDATVSFTIWSSVRTKLPDDLKHGDRVIALIKPNYWIKGGSLTMQVFQMKHVGLGDMLERLERLRRQLASEGLFDAARKKRLPFLPHCIGLITGKDSDAEKDVIRNAQLRWPAVDFRVVHAAVQGDRTVPEVVSALKTLDADPRVDVIIVARGGGDFQNLLGFSDERVIRAAAACATPIVSAIGHEADRPLFDDVADLRASTPTDAAKRVVPDVTEELSRVQQARTRLTMRLTGFLSNETARVDAIRSRPALSSSSWIIDARAQELTRYVARGTELIERALDHESRTTAELKAHLKALSPQRTLDRGYAIAQDPDGHVIRSAADAPAGTRFTLTLADGAIAASSEGALELGSPARG</sequence>